<dbReference type="Pfam" id="PF26449">
    <property type="entry name" value="DUF8128"/>
    <property type="match status" value="1"/>
</dbReference>
<dbReference type="Proteomes" id="UP000186670">
    <property type="component" value="Unassembled WGS sequence"/>
</dbReference>
<protein>
    <recommendedName>
        <fullName evidence="2">DUF8128 domain-containing protein</fullName>
    </recommendedName>
</protein>
<dbReference type="InterPro" id="IPR058441">
    <property type="entry name" value="DUF8128"/>
</dbReference>
<comment type="caution">
    <text evidence="3">The sequence shown here is derived from an EMBL/GenBank/DDBJ whole genome shotgun (WGS) entry which is preliminary data.</text>
</comment>
<keyword evidence="1" id="KW-1133">Transmembrane helix</keyword>
<feature type="domain" description="DUF8128" evidence="2">
    <location>
        <begin position="57"/>
        <end position="405"/>
    </location>
</feature>
<accession>A0A1F5EN78</accession>
<reference evidence="3 4" key="1">
    <citation type="journal article" date="2016" name="Nat. Commun.">
        <title>Thousands of microbial genomes shed light on interconnected biogeochemical processes in an aquifer system.</title>
        <authorList>
            <person name="Anantharaman K."/>
            <person name="Brown C.T."/>
            <person name="Hug L.A."/>
            <person name="Sharon I."/>
            <person name="Castelle C.J."/>
            <person name="Probst A.J."/>
            <person name="Thomas B.C."/>
            <person name="Singh A."/>
            <person name="Wilkins M.J."/>
            <person name="Karaoz U."/>
            <person name="Brodie E.L."/>
            <person name="Williams K.H."/>
            <person name="Hubbard S.S."/>
            <person name="Banfield J.F."/>
        </authorList>
    </citation>
    <scope>NUCLEOTIDE SEQUENCE [LARGE SCALE GENOMIC DNA]</scope>
</reference>
<dbReference type="EMBL" id="MEZZ01000019">
    <property type="protein sequence ID" value="OGD68857.1"/>
    <property type="molecule type" value="Genomic_DNA"/>
</dbReference>
<gene>
    <name evidence="3" type="ORF">A2811_00055</name>
</gene>
<keyword evidence="1" id="KW-0472">Membrane</keyword>
<proteinExistence type="predicted"/>
<evidence type="ECO:0000259" key="2">
    <source>
        <dbReference type="Pfam" id="PF26449"/>
    </source>
</evidence>
<evidence type="ECO:0000313" key="4">
    <source>
        <dbReference type="Proteomes" id="UP000186670"/>
    </source>
</evidence>
<feature type="transmembrane region" description="Helical" evidence="1">
    <location>
        <begin position="20"/>
        <end position="41"/>
    </location>
</feature>
<evidence type="ECO:0000313" key="3">
    <source>
        <dbReference type="EMBL" id="OGD68857.1"/>
    </source>
</evidence>
<sequence>MLENFVAKFPHFIQPLVIDVLFVLYTVSPFVIPFILLSLALKFRRNYKRFLFRAMQNRILMEIRVPKEIKKSPLAMELFLGALHQPGGEGTWYDRSILGKSRTWFSLEMVSLEGNVRFFIWTEAKFKKLLESQLYAQYPGVEIFEVPDYTKFTALDLSNMSLWGNEFILTKDDPYPIKTYVDYGLDRQGIEDEEKIDPMSPVLEFLGAIGKGEQLWIQIMVRAHKKNFRKELEWKDRFEKMQWSDSYDWTEKGKEEKKKLLANLVTDEKDKTKNRPPTKVESQVIEAVERNITKPGFDCGIRGIYIAEKDKFNPINITGMTGSFKQYNSGNMNGFRPNRVTGFDYPWQDYKNTRLNKMKNEIFNDYKKRAYFYYPHTSDKQFVLSSEELATIFHLPSKSVETPTFSRIESKKSEPPANLPF</sequence>
<name>A0A1F5EN78_9BACT</name>
<dbReference type="AlphaFoldDB" id="A0A1F5EN78"/>
<organism evidence="3 4">
    <name type="scientific">Candidatus Campbellbacteria bacterium RIFCSPHIGHO2_01_FULL_34_10</name>
    <dbReference type="NCBI Taxonomy" id="1797577"/>
    <lineage>
        <taxon>Bacteria</taxon>
        <taxon>Candidatus Campbelliibacteriota</taxon>
    </lineage>
</organism>
<evidence type="ECO:0000256" key="1">
    <source>
        <dbReference type="SAM" id="Phobius"/>
    </source>
</evidence>
<keyword evidence="1" id="KW-0812">Transmembrane</keyword>